<dbReference type="SUPFAM" id="SSF50447">
    <property type="entry name" value="Translation proteins"/>
    <property type="match status" value="1"/>
</dbReference>
<evidence type="ECO:0000313" key="8">
    <source>
        <dbReference type="EMBL" id="BBK24478.1"/>
    </source>
</evidence>
<dbReference type="InterPro" id="IPR056792">
    <property type="entry name" value="PRC_RimM"/>
</dbReference>
<proteinExistence type="inferred from homology"/>
<keyword evidence="1 5" id="KW-0963">Cytoplasm</keyword>
<evidence type="ECO:0000256" key="2">
    <source>
        <dbReference type="ARBA" id="ARBA00022517"/>
    </source>
</evidence>
<dbReference type="Proteomes" id="UP000320585">
    <property type="component" value="Chromosome"/>
</dbReference>
<protein>
    <recommendedName>
        <fullName evidence="5">Ribosome maturation factor RimM</fullName>
    </recommendedName>
</protein>
<evidence type="ECO:0000256" key="5">
    <source>
        <dbReference type="HAMAP-Rule" id="MF_00014"/>
    </source>
</evidence>
<feature type="domain" description="RimM N-terminal" evidence="6">
    <location>
        <begin position="14"/>
        <end position="89"/>
    </location>
</feature>
<keyword evidence="3 5" id="KW-0698">rRNA processing</keyword>
<evidence type="ECO:0000259" key="7">
    <source>
        <dbReference type="Pfam" id="PF24986"/>
    </source>
</evidence>
<dbReference type="InterPro" id="IPR002676">
    <property type="entry name" value="RimM_N"/>
</dbReference>
<organism evidence="8 9">
    <name type="scientific">Dialister hominis</name>
    <dbReference type="NCBI Taxonomy" id="2582419"/>
    <lineage>
        <taxon>Bacteria</taxon>
        <taxon>Bacillati</taxon>
        <taxon>Bacillota</taxon>
        <taxon>Negativicutes</taxon>
        <taxon>Veillonellales</taxon>
        <taxon>Veillonellaceae</taxon>
        <taxon>Dialister</taxon>
    </lineage>
</organism>
<sequence>MNSATDMKPDELIVVGRIVAPHGVRGDLRILPDTDRPEIFKTLKRLKIGGKFYKLLSGRPHKNVYILHVEGVDDRNMAETLIDKIVEVPFSELPERPEGTYYYFQLVGLEVVDEAGSHVGKLKEILETGANNVYGVETPDGKEIYLPAIPSCILKVDLDEGRMTVAMPEWE</sequence>
<dbReference type="SUPFAM" id="SSF50346">
    <property type="entry name" value="PRC-barrel domain"/>
    <property type="match status" value="1"/>
</dbReference>
<keyword evidence="4 5" id="KW-0143">Chaperone</keyword>
<reference evidence="9" key="1">
    <citation type="submission" date="2019-05" db="EMBL/GenBank/DDBJ databases">
        <title>Complete genome sequencing of Dialister sp. strain 5BBH33.</title>
        <authorList>
            <person name="Sakamoto M."/>
            <person name="Murakami T."/>
            <person name="Mori H."/>
        </authorList>
    </citation>
    <scope>NUCLEOTIDE SEQUENCE [LARGE SCALE GENOMIC DNA]</scope>
    <source>
        <strain evidence="9">5BBH33</strain>
    </source>
</reference>
<comment type="subunit">
    <text evidence="5">Binds ribosomal protein uS19.</text>
</comment>
<comment type="similarity">
    <text evidence="5">Belongs to the RimM family.</text>
</comment>
<dbReference type="PANTHER" id="PTHR33692:SF1">
    <property type="entry name" value="RIBOSOME MATURATION FACTOR RIMM"/>
    <property type="match status" value="1"/>
</dbReference>
<evidence type="ECO:0000313" key="9">
    <source>
        <dbReference type="Proteomes" id="UP000320585"/>
    </source>
</evidence>
<dbReference type="InterPro" id="IPR011033">
    <property type="entry name" value="PRC_barrel-like_sf"/>
</dbReference>
<dbReference type="GO" id="GO:0006364">
    <property type="term" value="P:rRNA processing"/>
    <property type="evidence" value="ECO:0007669"/>
    <property type="project" value="UniProtKB-UniRule"/>
</dbReference>
<comment type="subcellular location">
    <subcellularLocation>
        <location evidence="5">Cytoplasm</location>
    </subcellularLocation>
</comment>
<evidence type="ECO:0000256" key="4">
    <source>
        <dbReference type="ARBA" id="ARBA00023186"/>
    </source>
</evidence>
<dbReference type="RefSeq" id="WP_231939246.1">
    <property type="nucleotide sequence ID" value="NZ_DAWCBH010000106.1"/>
</dbReference>
<dbReference type="PANTHER" id="PTHR33692">
    <property type="entry name" value="RIBOSOME MATURATION FACTOR RIMM"/>
    <property type="match status" value="1"/>
</dbReference>
<comment type="function">
    <text evidence="5">An accessory protein needed during the final step in the assembly of 30S ribosomal subunit, possibly for assembly of the head region. Essential for efficient processing of 16S rRNA. May be needed both before and after RbfA during the maturation of 16S rRNA. It has affinity for free ribosomal 30S subunits but not for 70S ribosomes.</text>
</comment>
<dbReference type="InterPro" id="IPR011961">
    <property type="entry name" value="RimM"/>
</dbReference>
<dbReference type="EMBL" id="AP019697">
    <property type="protein sequence ID" value="BBK24478.1"/>
    <property type="molecule type" value="Genomic_DNA"/>
</dbReference>
<keyword evidence="2 5" id="KW-0690">Ribosome biogenesis</keyword>
<accession>A0A8E3ZJH1</accession>
<dbReference type="Gene3D" id="2.30.30.240">
    <property type="entry name" value="PRC-barrel domain"/>
    <property type="match status" value="1"/>
</dbReference>
<dbReference type="HAMAP" id="MF_00014">
    <property type="entry name" value="Ribosome_mat_RimM"/>
    <property type="match status" value="1"/>
</dbReference>
<dbReference type="InterPro" id="IPR036976">
    <property type="entry name" value="RimM_N_sf"/>
</dbReference>
<dbReference type="GO" id="GO:0005840">
    <property type="term" value="C:ribosome"/>
    <property type="evidence" value="ECO:0007669"/>
    <property type="project" value="InterPro"/>
</dbReference>
<dbReference type="KEGG" id="dho:Dia5BBH33_04130"/>
<evidence type="ECO:0000256" key="3">
    <source>
        <dbReference type="ARBA" id="ARBA00022552"/>
    </source>
</evidence>
<dbReference type="Gene3D" id="2.40.30.60">
    <property type="entry name" value="RimM"/>
    <property type="match status" value="1"/>
</dbReference>
<dbReference type="NCBIfam" id="TIGR02273">
    <property type="entry name" value="16S_RimM"/>
    <property type="match status" value="1"/>
</dbReference>
<keyword evidence="9" id="KW-1185">Reference proteome</keyword>
<evidence type="ECO:0000256" key="1">
    <source>
        <dbReference type="ARBA" id="ARBA00022490"/>
    </source>
</evidence>
<evidence type="ECO:0000259" key="6">
    <source>
        <dbReference type="Pfam" id="PF01782"/>
    </source>
</evidence>
<dbReference type="GO" id="GO:0042274">
    <property type="term" value="P:ribosomal small subunit biogenesis"/>
    <property type="evidence" value="ECO:0007669"/>
    <property type="project" value="UniProtKB-UniRule"/>
</dbReference>
<dbReference type="InterPro" id="IPR009000">
    <property type="entry name" value="Transl_B-barrel_sf"/>
</dbReference>
<dbReference type="Pfam" id="PF24986">
    <property type="entry name" value="PRC_RimM"/>
    <property type="match status" value="1"/>
</dbReference>
<dbReference type="AlphaFoldDB" id="A0A8E3ZJH1"/>
<dbReference type="GO" id="GO:0043022">
    <property type="term" value="F:ribosome binding"/>
    <property type="evidence" value="ECO:0007669"/>
    <property type="project" value="InterPro"/>
</dbReference>
<dbReference type="Pfam" id="PF01782">
    <property type="entry name" value="RimM"/>
    <property type="match status" value="1"/>
</dbReference>
<gene>
    <name evidence="5 8" type="primary">rimM</name>
    <name evidence="8" type="ORF">Dia5BBH33_04130</name>
</gene>
<dbReference type="GO" id="GO:0005737">
    <property type="term" value="C:cytoplasm"/>
    <property type="evidence" value="ECO:0007669"/>
    <property type="project" value="UniProtKB-SubCell"/>
</dbReference>
<name>A0A8E3ZJH1_9FIRM</name>
<comment type="domain">
    <text evidence="5">The PRC barrel domain binds ribosomal protein uS19.</text>
</comment>
<feature type="domain" description="Ribosome maturation factor RimM PRC barrel" evidence="7">
    <location>
        <begin position="104"/>
        <end position="169"/>
    </location>
</feature>